<sequence length="94" mass="11054">MPVPQITDFSFNSPQCRNSKYRLLGVIYLDHVYKKSKNSRPWIYNFPPCRSYTHSDEDEDFESMLCMSGKEDQSTCSIYLRLLSKRCTGMLLKL</sequence>
<reference evidence="1 2" key="1">
    <citation type="submission" date="2024-07" db="EMBL/GenBank/DDBJ databases">
        <title>Section-level genome sequencing and comparative genomics of Aspergillus sections Usti and Cavernicolus.</title>
        <authorList>
            <consortium name="Lawrence Berkeley National Laboratory"/>
            <person name="Nybo J.L."/>
            <person name="Vesth T.C."/>
            <person name="Theobald S."/>
            <person name="Frisvad J.C."/>
            <person name="Larsen T.O."/>
            <person name="Kjaerboelling I."/>
            <person name="Rothschild-Mancinelli K."/>
            <person name="Lyhne E.K."/>
            <person name="Kogle M.E."/>
            <person name="Barry K."/>
            <person name="Clum A."/>
            <person name="Na H."/>
            <person name="Ledsgaard L."/>
            <person name="Lin J."/>
            <person name="Lipzen A."/>
            <person name="Kuo A."/>
            <person name="Riley R."/>
            <person name="Mondo S."/>
            <person name="Labutti K."/>
            <person name="Haridas S."/>
            <person name="Pangalinan J."/>
            <person name="Salamov A.A."/>
            <person name="Simmons B.A."/>
            <person name="Magnuson J.K."/>
            <person name="Chen J."/>
            <person name="Drula E."/>
            <person name="Henrissat B."/>
            <person name="Wiebenga A."/>
            <person name="Lubbers R.J."/>
            <person name="Gomes A.C."/>
            <person name="Makela M.R."/>
            <person name="Stajich J."/>
            <person name="Grigoriev I.V."/>
            <person name="Mortensen U.H."/>
            <person name="De Vries R.P."/>
            <person name="Baker S.E."/>
            <person name="Andersen M.R."/>
        </authorList>
    </citation>
    <scope>NUCLEOTIDE SEQUENCE [LARGE SCALE GENOMIC DNA]</scope>
    <source>
        <strain evidence="1 2">CBS 209.92</strain>
    </source>
</reference>
<comment type="caution">
    <text evidence="1">The sequence shown here is derived from an EMBL/GenBank/DDBJ whole genome shotgun (WGS) entry which is preliminary data.</text>
</comment>
<accession>A0ABR4FGT4</accession>
<protein>
    <submittedName>
        <fullName evidence="1">Uncharacterized protein</fullName>
    </submittedName>
</protein>
<organism evidence="1 2">
    <name type="scientific">Aspergillus keveii</name>
    <dbReference type="NCBI Taxonomy" id="714993"/>
    <lineage>
        <taxon>Eukaryota</taxon>
        <taxon>Fungi</taxon>
        <taxon>Dikarya</taxon>
        <taxon>Ascomycota</taxon>
        <taxon>Pezizomycotina</taxon>
        <taxon>Eurotiomycetes</taxon>
        <taxon>Eurotiomycetidae</taxon>
        <taxon>Eurotiales</taxon>
        <taxon>Aspergillaceae</taxon>
        <taxon>Aspergillus</taxon>
        <taxon>Aspergillus subgen. Nidulantes</taxon>
    </lineage>
</organism>
<dbReference type="EMBL" id="JBFTWV010000429">
    <property type="protein sequence ID" value="KAL2782452.1"/>
    <property type="molecule type" value="Genomic_DNA"/>
</dbReference>
<dbReference type="Proteomes" id="UP001610563">
    <property type="component" value="Unassembled WGS sequence"/>
</dbReference>
<proteinExistence type="predicted"/>
<evidence type="ECO:0000313" key="1">
    <source>
        <dbReference type="EMBL" id="KAL2782452.1"/>
    </source>
</evidence>
<evidence type="ECO:0000313" key="2">
    <source>
        <dbReference type="Proteomes" id="UP001610563"/>
    </source>
</evidence>
<keyword evidence="2" id="KW-1185">Reference proteome</keyword>
<gene>
    <name evidence="1" type="ORF">BJX66DRAFT_320693</name>
</gene>
<name>A0ABR4FGT4_9EURO</name>